<name>A0A643C168_BALPH</name>
<evidence type="ECO:0000313" key="2">
    <source>
        <dbReference type="EMBL" id="KAB0394003.1"/>
    </source>
</evidence>
<feature type="region of interest" description="Disordered" evidence="1">
    <location>
        <begin position="1"/>
        <end position="94"/>
    </location>
</feature>
<sequence length="159" mass="17156">EEILRRPPHRSGETHAPGPQNAARSPLGPAPEPPQPRTSSSRRRPPPSSCRLTQPAGMGRDRPDHGGTGPLAPLPASGRETNPGQPNPLPSLHLCTGWRERPEVLAQQLGWKRANLSLSQAFVSHAGNPHPSLSLPMEDECCKLSPQASNKLKSLPQKR</sequence>
<dbReference type="EMBL" id="SGJD01002923">
    <property type="protein sequence ID" value="KAB0394003.1"/>
    <property type="molecule type" value="Genomic_DNA"/>
</dbReference>
<reference evidence="2 3" key="1">
    <citation type="journal article" date="2019" name="PLoS ONE">
        <title>Genomic analyses reveal an absence of contemporary introgressive admixture between fin whales and blue whales, despite known hybrids.</title>
        <authorList>
            <person name="Westbury M.V."/>
            <person name="Petersen B."/>
            <person name="Lorenzen E.D."/>
        </authorList>
    </citation>
    <scope>NUCLEOTIDE SEQUENCE [LARGE SCALE GENOMIC DNA]</scope>
    <source>
        <strain evidence="2">FinWhale-01</strain>
    </source>
</reference>
<evidence type="ECO:0000313" key="3">
    <source>
        <dbReference type="Proteomes" id="UP000437017"/>
    </source>
</evidence>
<dbReference type="Proteomes" id="UP000437017">
    <property type="component" value="Unassembled WGS sequence"/>
</dbReference>
<feature type="non-terminal residue" evidence="2">
    <location>
        <position position="1"/>
    </location>
</feature>
<protein>
    <submittedName>
        <fullName evidence="2">Uncharacterized protein</fullName>
    </submittedName>
</protein>
<dbReference type="AlphaFoldDB" id="A0A643C168"/>
<evidence type="ECO:0000256" key="1">
    <source>
        <dbReference type="SAM" id="MobiDB-lite"/>
    </source>
</evidence>
<keyword evidence="3" id="KW-1185">Reference proteome</keyword>
<accession>A0A643C168</accession>
<gene>
    <name evidence="2" type="ORF">E2I00_011714</name>
</gene>
<proteinExistence type="predicted"/>
<comment type="caution">
    <text evidence="2">The sequence shown here is derived from an EMBL/GenBank/DDBJ whole genome shotgun (WGS) entry which is preliminary data.</text>
</comment>
<organism evidence="2 3">
    <name type="scientific">Balaenoptera physalus</name>
    <name type="common">Fin whale</name>
    <name type="synonym">Balaena physalus</name>
    <dbReference type="NCBI Taxonomy" id="9770"/>
    <lineage>
        <taxon>Eukaryota</taxon>
        <taxon>Metazoa</taxon>
        <taxon>Chordata</taxon>
        <taxon>Craniata</taxon>
        <taxon>Vertebrata</taxon>
        <taxon>Euteleostomi</taxon>
        <taxon>Mammalia</taxon>
        <taxon>Eutheria</taxon>
        <taxon>Laurasiatheria</taxon>
        <taxon>Artiodactyla</taxon>
        <taxon>Whippomorpha</taxon>
        <taxon>Cetacea</taxon>
        <taxon>Mysticeti</taxon>
        <taxon>Balaenopteridae</taxon>
        <taxon>Balaenoptera</taxon>
    </lineage>
</organism>